<feature type="compositionally biased region" description="Basic residues" evidence="1">
    <location>
        <begin position="155"/>
        <end position="174"/>
    </location>
</feature>
<feature type="compositionally biased region" description="Low complexity" evidence="1">
    <location>
        <begin position="179"/>
        <end position="188"/>
    </location>
</feature>
<dbReference type="Proteomes" id="UP000007305">
    <property type="component" value="Chromosome 8"/>
</dbReference>
<feature type="compositionally biased region" description="Basic and acidic residues" evidence="1">
    <location>
        <begin position="129"/>
        <end position="141"/>
    </location>
</feature>
<proteinExistence type="predicted"/>
<dbReference type="EnsemblPlants" id="Zm00001eb365880_T002">
    <property type="protein sequence ID" value="Zm00001eb365880_P002"/>
    <property type="gene ID" value="Zm00001eb365880"/>
</dbReference>
<protein>
    <submittedName>
        <fullName evidence="3">Uncharacterized protein</fullName>
    </submittedName>
</protein>
<feature type="signal peptide" evidence="2">
    <location>
        <begin position="1"/>
        <end position="26"/>
    </location>
</feature>
<evidence type="ECO:0000313" key="4">
    <source>
        <dbReference type="Proteomes" id="UP000007305"/>
    </source>
</evidence>
<reference evidence="4" key="1">
    <citation type="journal article" date="2009" name="Science">
        <title>The B73 maize genome: complexity, diversity, and dynamics.</title>
        <authorList>
            <person name="Schnable P.S."/>
            <person name="Ware D."/>
            <person name="Fulton R.S."/>
            <person name="Stein J.C."/>
            <person name="Wei F."/>
            <person name="Pasternak S."/>
            <person name="Liang C."/>
            <person name="Zhang J."/>
            <person name="Fulton L."/>
            <person name="Graves T.A."/>
            <person name="Minx P."/>
            <person name="Reily A.D."/>
            <person name="Courtney L."/>
            <person name="Kruchowski S.S."/>
            <person name="Tomlinson C."/>
            <person name="Strong C."/>
            <person name="Delehaunty K."/>
            <person name="Fronick C."/>
            <person name="Courtney B."/>
            <person name="Rock S.M."/>
            <person name="Belter E."/>
            <person name="Du F."/>
            <person name="Kim K."/>
            <person name="Abbott R.M."/>
            <person name="Cotton M."/>
            <person name="Levy A."/>
            <person name="Marchetto P."/>
            <person name="Ochoa K."/>
            <person name="Jackson S.M."/>
            <person name="Gillam B."/>
            <person name="Chen W."/>
            <person name="Yan L."/>
            <person name="Higginbotham J."/>
            <person name="Cardenas M."/>
            <person name="Waligorski J."/>
            <person name="Applebaum E."/>
            <person name="Phelps L."/>
            <person name="Falcone J."/>
            <person name="Kanchi K."/>
            <person name="Thane T."/>
            <person name="Scimone A."/>
            <person name="Thane N."/>
            <person name="Henke J."/>
            <person name="Wang T."/>
            <person name="Ruppert J."/>
            <person name="Shah N."/>
            <person name="Rotter K."/>
            <person name="Hodges J."/>
            <person name="Ingenthron E."/>
            <person name="Cordes M."/>
            <person name="Kohlberg S."/>
            <person name="Sgro J."/>
            <person name="Delgado B."/>
            <person name="Mead K."/>
            <person name="Chinwalla A."/>
            <person name="Leonard S."/>
            <person name="Crouse K."/>
            <person name="Collura K."/>
            <person name="Kudrna D."/>
            <person name="Currie J."/>
            <person name="He R."/>
            <person name="Angelova A."/>
            <person name="Rajasekar S."/>
            <person name="Mueller T."/>
            <person name="Lomeli R."/>
            <person name="Scara G."/>
            <person name="Ko A."/>
            <person name="Delaney K."/>
            <person name="Wissotski M."/>
            <person name="Lopez G."/>
            <person name="Campos D."/>
            <person name="Braidotti M."/>
            <person name="Ashley E."/>
            <person name="Golser W."/>
            <person name="Kim H."/>
            <person name="Lee S."/>
            <person name="Lin J."/>
            <person name="Dujmic Z."/>
            <person name="Kim W."/>
            <person name="Talag J."/>
            <person name="Zuccolo A."/>
            <person name="Fan C."/>
            <person name="Sebastian A."/>
            <person name="Kramer M."/>
            <person name="Spiegel L."/>
            <person name="Nascimento L."/>
            <person name="Zutavern T."/>
            <person name="Miller B."/>
            <person name="Ambroise C."/>
            <person name="Muller S."/>
            <person name="Spooner W."/>
            <person name="Narechania A."/>
            <person name="Ren L."/>
            <person name="Wei S."/>
            <person name="Kumari S."/>
            <person name="Faga B."/>
            <person name="Levy M.J."/>
            <person name="McMahan L."/>
            <person name="Van Buren P."/>
            <person name="Vaughn M.W."/>
            <person name="Ying K."/>
            <person name="Yeh C.-T."/>
            <person name="Emrich S.J."/>
            <person name="Jia Y."/>
            <person name="Kalyanaraman A."/>
            <person name="Hsia A.-P."/>
            <person name="Barbazuk W.B."/>
            <person name="Baucom R.S."/>
            <person name="Brutnell T.P."/>
            <person name="Carpita N.C."/>
            <person name="Chaparro C."/>
            <person name="Chia J.-M."/>
            <person name="Deragon J.-M."/>
            <person name="Estill J.C."/>
            <person name="Fu Y."/>
            <person name="Jeddeloh J.A."/>
            <person name="Han Y."/>
            <person name="Lee H."/>
            <person name="Li P."/>
            <person name="Lisch D.R."/>
            <person name="Liu S."/>
            <person name="Liu Z."/>
            <person name="Nagel D.H."/>
            <person name="McCann M.C."/>
            <person name="SanMiguel P."/>
            <person name="Myers A.M."/>
            <person name="Nettleton D."/>
            <person name="Nguyen J."/>
            <person name="Penning B.W."/>
            <person name="Ponnala L."/>
            <person name="Schneider K.L."/>
            <person name="Schwartz D.C."/>
            <person name="Sharma A."/>
            <person name="Soderlund C."/>
            <person name="Springer N.M."/>
            <person name="Sun Q."/>
            <person name="Wang H."/>
            <person name="Waterman M."/>
            <person name="Westerman R."/>
            <person name="Wolfgruber T.K."/>
            <person name="Yang L."/>
            <person name="Yu Y."/>
            <person name="Zhang L."/>
            <person name="Zhou S."/>
            <person name="Zhu Q."/>
            <person name="Bennetzen J.L."/>
            <person name="Dawe R.K."/>
            <person name="Jiang J."/>
            <person name="Jiang N."/>
            <person name="Presting G.G."/>
            <person name="Wessler S.R."/>
            <person name="Aluru S."/>
            <person name="Martienssen R.A."/>
            <person name="Clifton S.W."/>
            <person name="McCombie W.R."/>
            <person name="Wing R.A."/>
            <person name="Wilson R.K."/>
        </authorList>
    </citation>
    <scope>NUCLEOTIDE SEQUENCE [LARGE SCALE GENOMIC DNA]</scope>
    <source>
        <strain evidence="4">cv. B73</strain>
    </source>
</reference>
<reference evidence="3" key="2">
    <citation type="submission" date="2019-07" db="EMBL/GenBank/DDBJ databases">
        <authorList>
            <person name="Seetharam A."/>
            <person name="Woodhouse M."/>
            <person name="Cannon E."/>
        </authorList>
    </citation>
    <scope>NUCLEOTIDE SEQUENCE [LARGE SCALE GENOMIC DNA]</scope>
    <source>
        <strain evidence="3">cv. B73</strain>
    </source>
</reference>
<evidence type="ECO:0000313" key="3">
    <source>
        <dbReference type="EnsemblPlants" id="Zm00001eb365880_P002"/>
    </source>
</evidence>
<feature type="chain" id="PRO_5032380262" evidence="2">
    <location>
        <begin position="27"/>
        <end position="376"/>
    </location>
</feature>
<organism evidence="3 4">
    <name type="scientific">Zea mays</name>
    <name type="common">Maize</name>
    <dbReference type="NCBI Taxonomy" id="4577"/>
    <lineage>
        <taxon>Eukaryota</taxon>
        <taxon>Viridiplantae</taxon>
        <taxon>Streptophyta</taxon>
        <taxon>Embryophyta</taxon>
        <taxon>Tracheophyta</taxon>
        <taxon>Spermatophyta</taxon>
        <taxon>Magnoliopsida</taxon>
        <taxon>Liliopsida</taxon>
        <taxon>Poales</taxon>
        <taxon>Poaceae</taxon>
        <taxon>PACMAD clade</taxon>
        <taxon>Panicoideae</taxon>
        <taxon>Andropogonodae</taxon>
        <taxon>Andropogoneae</taxon>
        <taxon>Tripsacinae</taxon>
        <taxon>Zea</taxon>
    </lineage>
</organism>
<feature type="compositionally biased region" description="Basic and acidic residues" evidence="1">
    <location>
        <begin position="207"/>
        <end position="228"/>
    </location>
</feature>
<feature type="region of interest" description="Disordered" evidence="1">
    <location>
        <begin position="119"/>
        <end position="230"/>
    </location>
</feature>
<accession>A0A804QVZ5</accession>
<dbReference type="AlphaFoldDB" id="A0A804QVZ5"/>
<dbReference type="InParanoid" id="A0A804QVZ5"/>
<gene>
    <name evidence="3" type="primary">LOC100037816</name>
</gene>
<evidence type="ECO:0000256" key="1">
    <source>
        <dbReference type="SAM" id="MobiDB-lite"/>
    </source>
</evidence>
<evidence type="ECO:0000256" key="2">
    <source>
        <dbReference type="SAM" id="SignalP"/>
    </source>
</evidence>
<dbReference type="OrthoDB" id="2016447at2759"/>
<keyword evidence="4" id="KW-1185">Reference proteome</keyword>
<name>A0A804QVZ5_MAIZE</name>
<sequence length="376" mass="41662">SFTPTACVVCGLISLTLTLSLGDVYAECPGILQAQVAAALRQVPRSSFVPSPATTTASIADGFVGAGAIGVGDRRGIVLFLSSLGRGVRHGLAVRRVQVPASQVPAGLRVRALLPTGQPAEVRARAPRLRREQRDQADERNPPVAARGRHELARLRGRHANSRPRLRLRGRHLHPPAQPTAAPAGPRPRQVRALQVPGGSGGSIRVDGADRAAGDGRVHRQRDAERRRAQLHQPWTLGGARLPRRLHRHVRAAGAVRQQRADAVQELRRRRAHREDRDEQRRLRVRLLERDDDGRVCRRCLWRPRDARHQQPAVLEVWNRRRRREAQRRSVGGSIRVTDPSIHPSIHQSCQVWFGFAFACCLHSVLVCCVLPCASD</sequence>
<keyword evidence="2" id="KW-0732">Signal</keyword>
<reference evidence="3" key="3">
    <citation type="submission" date="2021-05" db="UniProtKB">
        <authorList>
            <consortium name="EnsemblPlants"/>
        </authorList>
    </citation>
    <scope>IDENTIFICATION</scope>
    <source>
        <strain evidence="3">cv. B73</strain>
    </source>
</reference>
<dbReference type="Gramene" id="Zm00001eb365880_T002">
    <property type="protein sequence ID" value="Zm00001eb365880_P002"/>
    <property type="gene ID" value="Zm00001eb365880"/>
</dbReference>